<dbReference type="Proteomes" id="UP001596417">
    <property type="component" value="Unassembled WGS sequence"/>
</dbReference>
<comment type="caution">
    <text evidence="3">The sequence shown here is derived from an EMBL/GenBank/DDBJ whole genome shotgun (WGS) entry which is preliminary data.</text>
</comment>
<dbReference type="AlphaFoldDB" id="A0ABD5YYF5"/>
<evidence type="ECO:0000313" key="2">
    <source>
        <dbReference type="EMBL" id="MFC7192835.1"/>
    </source>
</evidence>
<reference evidence="4" key="2">
    <citation type="journal article" date="2019" name="Int. J. Syst. Evol. Microbiol.">
        <title>The Global Catalogue of Microorganisms (GCM) 10K type strain sequencing project: providing services to taxonomists for standard genome sequencing and annotation.</title>
        <authorList>
            <consortium name="The Broad Institute Genomics Platform"/>
            <consortium name="The Broad Institute Genome Sequencing Center for Infectious Disease"/>
            <person name="Wu L."/>
            <person name="Ma J."/>
        </authorList>
    </citation>
    <scope>NUCLEOTIDE SEQUENCE [LARGE SCALE GENOMIC DNA]</scope>
    <source>
        <strain evidence="4">RDMS1</strain>
    </source>
</reference>
<dbReference type="RefSeq" id="WP_264556813.1">
    <property type="nucleotide sequence ID" value="NZ_CP109982.1"/>
</dbReference>
<keyword evidence="1" id="KW-0812">Transmembrane</keyword>
<evidence type="ECO:0000313" key="3">
    <source>
        <dbReference type="EMBL" id="MFC7193112.1"/>
    </source>
</evidence>
<feature type="transmembrane region" description="Helical" evidence="1">
    <location>
        <begin position="20"/>
        <end position="43"/>
    </location>
</feature>
<dbReference type="GeneID" id="76202639"/>
<dbReference type="EMBL" id="JBHTAX010000006">
    <property type="protein sequence ID" value="MFC7192835.1"/>
    <property type="molecule type" value="Genomic_DNA"/>
</dbReference>
<reference evidence="3" key="3">
    <citation type="submission" date="2024-09" db="EMBL/GenBank/DDBJ databases">
        <authorList>
            <person name="Sun Q."/>
        </authorList>
    </citation>
    <scope>NUCLEOTIDE SEQUENCE</scope>
    <source>
        <strain evidence="3">NBRC 107106</strain>
    </source>
</reference>
<keyword evidence="1" id="KW-1133">Transmembrane helix</keyword>
<organism evidence="3 4">
    <name type="scientific">Halocatena marina</name>
    <dbReference type="NCBI Taxonomy" id="2934937"/>
    <lineage>
        <taxon>Archaea</taxon>
        <taxon>Methanobacteriati</taxon>
        <taxon>Methanobacteriota</taxon>
        <taxon>Stenosarchaea group</taxon>
        <taxon>Halobacteria</taxon>
        <taxon>Halobacteriales</taxon>
        <taxon>Natronomonadaceae</taxon>
        <taxon>Halocatena</taxon>
    </lineage>
</organism>
<evidence type="ECO:0000313" key="4">
    <source>
        <dbReference type="Proteomes" id="UP001596417"/>
    </source>
</evidence>
<evidence type="ECO:0000256" key="1">
    <source>
        <dbReference type="SAM" id="Phobius"/>
    </source>
</evidence>
<sequence length="58" mass="6558">MTALIPWLTGTFGPLGATLIVIVGLVLLVRYGFWTIITLFVAWKVRRDWAVTPREGDR</sequence>
<reference evidence="3" key="1">
    <citation type="journal article" date="2014" name="Int. J. Syst. Evol. Microbiol.">
        <title>Complete genome sequence of Corynebacterium casei LMG S-19264T (=DSM 44701T), isolated from a smear-ripened cheese.</title>
        <authorList>
            <consortium name="US DOE Joint Genome Institute (JGI-PGF)"/>
            <person name="Walter F."/>
            <person name="Albersmeier A."/>
            <person name="Kalinowski J."/>
            <person name="Ruckert C."/>
        </authorList>
    </citation>
    <scope>NUCLEOTIDE SEQUENCE [LARGE SCALE GENOMIC DNA]</scope>
    <source>
        <strain evidence="3">NBRC 107106</strain>
    </source>
</reference>
<proteinExistence type="predicted"/>
<dbReference type="EMBL" id="JBHTAX010000006">
    <property type="protein sequence ID" value="MFC7193112.1"/>
    <property type="molecule type" value="Genomic_DNA"/>
</dbReference>
<keyword evidence="1" id="KW-0472">Membrane</keyword>
<protein>
    <submittedName>
        <fullName evidence="3">Uncharacterized protein</fullName>
    </submittedName>
</protein>
<gene>
    <name evidence="2" type="ORF">ACFQL7_25520</name>
    <name evidence="3" type="ORF">ACFQL7_27265</name>
</gene>
<name>A0ABD5YYF5_9EURY</name>
<accession>A0ABD5YYF5</accession>
<keyword evidence="4" id="KW-1185">Reference proteome</keyword>